<dbReference type="GO" id="GO:0016301">
    <property type="term" value="F:kinase activity"/>
    <property type="evidence" value="ECO:0007669"/>
    <property type="project" value="UniProtKB-KW"/>
</dbReference>
<name>A0ABW2RCY6_9BURK</name>
<evidence type="ECO:0000313" key="2">
    <source>
        <dbReference type="EMBL" id="MFC7435904.1"/>
    </source>
</evidence>
<sequence>MKLQRLFIPLLILALFWAAWRAWGWPGVAAAGGGVLMWLLLHFTRVMTILKRAADRPVGWVDSAVMLNARLKPGMALVQTLAITRSIGERLSDEDAQPEVYRWTDNGGSSVTTTFEGGRLVRWEMQRPTEPEPVAGA</sequence>
<protein>
    <submittedName>
        <fullName evidence="2">Glycerate kinase</fullName>
    </submittedName>
</protein>
<dbReference type="RefSeq" id="WP_382259174.1">
    <property type="nucleotide sequence ID" value="NZ_JBHTBX010000011.1"/>
</dbReference>
<feature type="transmembrane region" description="Helical" evidence="1">
    <location>
        <begin position="31"/>
        <end position="50"/>
    </location>
</feature>
<gene>
    <name evidence="2" type="ORF">ACFQNJ_15415</name>
</gene>
<organism evidence="2 3">
    <name type="scientific">Hydrogenophaga bisanensis</name>
    <dbReference type="NCBI Taxonomy" id="439611"/>
    <lineage>
        <taxon>Bacteria</taxon>
        <taxon>Pseudomonadati</taxon>
        <taxon>Pseudomonadota</taxon>
        <taxon>Betaproteobacteria</taxon>
        <taxon>Burkholderiales</taxon>
        <taxon>Comamonadaceae</taxon>
        <taxon>Hydrogenophaga</taxon>
    </lineage>
</organism>
<accession>A0ABW2RCY6</accession>
<evidence type="ECO:0000313" key="3">
    <source>
        <dbReference type="Proteomes" id="UP001596495"/>
    </source>
</evidence>
<keyword evidence="1" id="KW-0812">Transmembrane</keyword>
<keyword evidence="1" id="KW-1133">Transmembrane helix</keyword>
<evidence type="ECO:0000256" key="1">
    <source>
        <dbReference type="SAM" id="Phobius"/>
    </source>
</evidence>
<keyword evidence="3" id="KW-1185">Reference proteome</keyword>
<dbReference type="EMBL" id="JBHTBX010000011">
    <property type="protein sequence ID" value="MFC7435904.1"/>
    <property type="molecule type" value="Genomic_DNA"/>
</dbReference>
<reference evidence="3" key="1">
    <citation type="journal article" date="2019" name="Int. J. Syst. Evol. Microbiol.">
        <title>The Global Catalogue of Microorganisms (GCM) 10K type strain sequencing project: providing services to taxonomists for standard genome sequencing and annotation.</title>
        <authorList>
            <consortium name="The Broad Institute Genomics Platform"/>
            <consortium name="The Broad Institute Genome Sequencing Center for Infectious Disease"/>
            <person name="Wu L."/>
            <person name="Ma J."/>
        </authorList>
    </citation>
    <scope>NUCLEOTIDE SEQUENCE [LARGE SCALE GENOMIC DNA]</scope>
    <source>
        <strain evidence="3">CCUG 54518</strain>
    </source>
</reference>
<comment type="caution">
    <text evidence="2">The sequence shown here is derived from an EMBL/GenBank/DDBJ whole genome shotgun (WGS) entry which is preliminary data.</text>
</comment>
<dbReference type="Proteomes" id="UP001596495">
    <property type="component" value="Unassembled WGS sequence"/>
</dbReference>
<keyword evidence="1" id="KW-0472">Membrane</keyword>
<proteinExistence type="predicted"/>
<keyword evidence="2" id="KW-0418">Kinase</keyword>
<keyword evidence="2" id="KW-0808">Transferase</keyword>